<organism evidence="1">
    <name type="scientific">Daphnia magna</name>
    <dbReference type="NCBI Taxonomy" id="35525"/>
    <lineage>
        <taxon>Eukaryota</taxon>
        <taxon>Metazoa</taxon>
        <taxon>Ecdysozoa</taxon>
        <taxon>Arthropoda</taxon>
        <taxon>Crustacea</taxon>
        <taxon>Branchiopoda</taxon>
        <taxon>Diplostraca</taxon>
        <taxon>Cladocera</taxon>
        <taxon>Anomopoda</taxon>
        <taxon>Daphniidae</taxon>
        <taxon>Daphnia</taxon>
    </lineage>
</organism>
<dbReference type="PROSITE" id="PS51257">
    <property type="entry name" value="PROKAR_LIPOPROTEIN"/>
    <property type="match status" value="1"/>
</dbReference>
<dbReference type="InterPro" id="IPR029063">
    <property type="entry name" value="SAM-dependent_MTases_sf"/>
</dbReference>
<evidence type="ECO:0000313" key="1">
    <source>
        <dbReference type="EMBL" id="JAN16182.1"/>
    </source>
</evidence>
<dbReference type="PANTHER" id="PTHR32026:SF10">
    <property type="entry name" value="METHYLTRANSFERASE-LIKE PROTEIN 24-RELATED"/>
    <property type="match status" value="1"/>
</dbReference>
<dbReference type="OrthoDB" id="10006218at2759"/>
<accession>A0A0P6DGM6</accession>
<name>A0A0P6DGM6_9CRUS</name>
<proteinExistence type="predicted"/>
<dbReference type="EMBL" id="GDIQ01078555">
    <property type="protein sequence ID" value="JAN16182.1"/>
    <property type="molecule type" value="Transcribed_RNA"/>
</dbReference>
<dbReference type="Pfam" id="PF13383">
    <property type="entry name" value="Methyltransf_22"/>
    <property type="match status" value="1"/>
</dbReference>
<protein>
    <submittedName>
        <fullName evidence="1">Uncharacterized protein</fullName>
    </submittedName>
</protein>
<dbReference type="Gene3D" id="3.40.50.150">
    <property type="entry name" value="Vaccinia Virus protein VP39"/>
    <property type="match status" value="1"/>
</dbReference>
<sequence>MKNIFRVVLILTLLFSCLKIIPLDWLQCCDVNMSKYSISKSKRLPSIAKNNMGISDANILAETISKSVRFNPIQSKCKFHLNLGQTFITQNVTNFKNMSRKTQMVSHIVDYFLWTNQSSCQISHYFGGLLVSSAAGIVSMDGQKAICLDPIVAPRPYRCIVYSFGINYEWSFDDAMDLYGCKVFSFDPSMNVSNHRRNEKTIFYQMALNDVDKNEWKNNIGIPSRTLSSIYNMLEPIHGQNVIIDYLKIDIESAEWIVLPQILKSGMLDKVRQLSVETHMDFNEDVEMCCEQAKIIHLLEDYGMIRFDSKPNIYSAINLPQRKSLGFEAYEIAWYNYRVSHVDS</sequence>
<dbReference type="AlphaFoldDB" id="A0A0P6DGM6"/>
<dbReference type="PANTHER" id="PTHR32026">
    <property type="entry name" value="METHYLTRANSFERASE-LIKE PROTEIN 24"/>
    <property type="match status" value="1"/>
</dbReference>
<reference evidence="1" key="1">
    <citation type="submission" date="2015-10" db="EMBL/GenBank/DDBJ databases">
        <title>EvidentialGene: Evidence-directed Construction of Complete mRNA Transcriptomes without Genomes.</title>
        <authorList>
            <person name="Gilbert D.G."/>
        </authorList>
    </citation>
    <scope>NUCLEOTIDE SEQUENCE</scope>
</reference>
<dbReference type="SUPFAM" id="SSF53335">
    <property type="entry name" value="S-adenosyl-L-methionine-dependent methyltransferases"/>
    <property type="match status" value="1"/>
</dbReference>
<dbReference type="InterPro" id="IPR025714">
    <property type="entry name" value="Methyltranfer_dom"/>
</dbReference>
<dbReference type="InterPro" id="IPR026913">
    <property type="entry name" value="METTL24"/>
</dbReference>